<evidence type="ECO:0000256" key="3">
    <source>
        <dbReference type="ARBA" id="ARBA00023125"/>
    </source>
</evidence>
<dbReference type="Pfam" id="PF00072">
    <property type="entry name" value="Response_reg"/>
    <property type="match status" value="1"/>
</dbReference>
<evidence type="ECO:0000259" key="8">
    <source>
        <dbReference type="PROSITE" id="PS50110"/>
    </source>
</evidence>
<gene>
    <name evidence="9" type="ORF">GPX89_07570</name>
</gene>
<reference evidence="9 10" key="1">
    <citation type="submission" date="2019-12" db="EMBL/GenBank/DDBJ databases">
        <title>Nocardia sp. nov. ET3-3 isolated from soil.</title>
        <authorList>
            <person name="Kanchanasin P."/>
            <person name="Tanasupawat S."/>
            <person name="Yuki M."/>
            <person name="Kudo T."/>
        </authorList>
    </citation>
    <scope>NUCLEOTIDE SEQUENCE [LARGE SCALE GENOMIC DNA]</scope>
    <source>
        <strain evidence="9 10">ET3-3</strain>
    </source>
</reference>
<dbReference type="AlphaFoldDB" id="A0A7K1URZ6"/>
<keyword evidence="1 5" id="KW-0597">Phosphoprotein</keyword>
<proteinExistence type="predicted"/>
<dbReference type="Gene3D" id="3.40.50.2300">
    <property type="match status" value="1"/>
</dbReference>
<evidence type="ECO:0000256" key="1">
    <source>
        <dbReference type="ARBA" id="ARBA00022553"/>
    </source>
</evidence>
<feature type="domain" description="HTH luxR-type" evidence="7">
    <location>
        <begin position="164"/>
        <end position="229"/>
    </location>
</feature>
<feature type="region of interest" description="Disordered" evidence="6">
    <location>
        <begin position="1"/>
        <end position="20"/>
    </location>
</feature>
<dbReference type="RefSeq" id="WP_157386500.1">
    <property type="nucleotide sequence ID" value="NZ_WRPP01000001.1"/>
</dbReference>
<dbReference type="InterPro" id="IPR016032">
    <property type="entry name" value="Sig_transdc_resp-reg_C-effctor"/>
</dbReference>
<dbReference type="SUPFAM" id="SSF52172">
    <property type="entry name" value="CheY-like"/>
    <property type="match status" value="1"/>
</dbReference>
<dbReference type="GO" id="GO:0000160">
    <property type="term" value="P:phosphorelay signal transduction system"/>
    <property type="evidence" value="ECO:0007669"/>
    <property type="project" value="InterPro"/>
</dbReference>
<keyword evidence="4" id="KW-0804">Transcription</keyword>
<evidence type="ECO:0000256" key="4">
    <source>
        <dbReference type="ARBA" id="ARBA00023163"/>
    </source>
</evidence>
<evidence type="ECO:0000313" key="10">
    <source>
        <dbReference type="Proteomes" id="UP000466794"/>
    </source>
</evidence>
<evidence type="ECO:0000259" key="7">
    <source>
        <dbReference type="PROSITE" id="PS50043"/>
    </source>
</evidence>
<dbReference type="GO" id="GO:0003677">
    <property type="term" value="F:DNA binding"/>
    <property type="evidence" value="ECO:0007669"/>
    <property type="project" value="UniProtKB-KW"/>
</dbReference>
<protein>
    <submittedName>
        <fullName evidence="9">Response regulator</fullName>
    </submittedName>
</protein>
<dbReference type="PANTHER" id="PTHR43214:SF24">
    <property type="entry name" value="TRANSCRIPTIONAL REGULATORY PROTEIN NARL-RELATED"/>
    <property type="match status" value="1"/>
</dbReference>
<evidence type="ECO:0000313" key="9">
    <source>
        <dbReference type="EMBL" id="MVU77105.1"/>
    </source>
</evidence>
<evidence type="ECO:0000256" key="5">
    <source>
        <dbReference type="PROSITE-ProRule" id="PRU00169"/>
    </source>
</evidence>
<feature type="modified residue" description="4-aspartylphosphate" evidence="5">
    <location>
        <position position="74"/>
    </location>
</feature>
<name>A0A7K1URZ6_9NOCA</name>
<dbReference type="PROSITE" id="PS50110">
    <property type="entry name" value="RESPONSE_REGULATORY"/>
    <property type="match status" value="1"/>
</dbReference>
<dbReference type="InterPro" id="IPR001789">
    <property type="entry name" value="Sig_transdc_resp-reg_receiver"/>
</dbReference>
<keyword evidence="2" id="KW-0805">Transcription regulation</keyword>
<dbReference type="InterPro" id="IPR039420">
    <property type="entry name" value="WalR-like"/>
</dbReference>
<dbReference type="EMBL" id="WRPP01000001">
    <property type="protein sequence ID" value="MVU77105.1"/>
    <property type="molecule type" value="Genomic_DNA"/>
</dbReference>
<dbReference type="Proteomes" id="UP000466794">
    <property type="component" value="Unassembled WGS sequence"/>
</dbReference>
<organism evidence="9 10">
    <name type="scientific">Nocardia terrae</name>
    <dbReference type="NCBI Taxonomy" id="2675851"/>
    <lineage>
        <taxon>Bacteria</taxon>
        <taxon>Bacillati</taxon>
        <taxon>Actinomycetota</taxon>
        <taxon>Actinomycetes</taxon>
        <taxon>Mycobacteriales</taxon>
        <taxon>Nocardiaceae</taxon>
        <taxon>Nocardia</taxon>
    </lineage>
</organism>
<dbReference type="InterPro" id="IPR000792">
    <property type="entry name" value="Tscrpt_reg_LuxR_C"/>
</dbReference>
<dbReference type="PROSITE" id="PS50043">
    <property type="entry name" value="HTH_LUXR_2"/>
    <property type="match status" value="1"/>
</dbReference>
<dbReference type="InterPro" id="IPR011006">
    <property type="entry name" value="CheY-like_superfamily"/>
</dbReference>
<dbReference type="CDD" id="cd06170">
    <property type="entry name" value="LuxR_C_like"/>
    <property type="match status" value="1"/>
</dbReference>
<accession>A0A7K1URZ6</accession>
<feature type="domain" description="Response regulatory" evidence="8">
    <location>
        <begin position="23"/>
        <end position="139"/>
    </location>
</feature>
<dbReference type="GO" id="GO:0006355">
    <property type="term" value="P:regulation of DNA-templated transcription"/>
    <property type="evidence" value="ECO:0007669"/>
    <property type="project" value="InterPro"/>
</dbReference>
<sequence>MTSHPHPLSRPDRPPPSRRHPVRVVLIDRDRVVRDAIADLLELDPAVSVVGEADTRARAQALLPGLKPDVVILDPRLPDGDGLEICRNLHTANAATRCLILSADIEPEAMLAAVDAGAAGYMIKDLTELALADAVKALAAGQSRLDSHATPVLMHALRRHNQGDHSPLAALTTMEMTIMLLLAEGLSNRQIANRLFFSENTIRNYVTHITRKLGVNTRTEAAQHATGLREATTVTGNEK</sequence>
<dbReference type="SUPFAM" id="SSF46894">
    <property type="entry name" value="C-terminal effector domain of the bipartite response regulators"/>
    <property type="match status" value="1"/>
</dbReference>
<evidence type="ECO:0000256" key="2">
    <source>
        <dbReference type="ARBA" id="ARBA00023015"/>
    </source>
</evidence>
<evidence type="ECO:0000256" key="6">
    <source>
        <dbReference type="SAM" id="MobiDB-lite"/>
    </source>
</evidence>
<dbReference type="SMART" id="SM00421">
    <property type="entry name" value="HTH_LUXR"/>
    <property type="match status" value="1"/>
</dbReference>
<keyword evidence="10" id="KW-1185">Reference proteome</keyword>
<dbReference type="PANTHER" id="PTHR43214">
    <property type="entry name" value="TWO-COMPONENT RESPONSE REGULATOR"/>
    <property type="match status" value="1"/>
</dbReference>
<dbReference type="PROSITE" id="PS00622">
    <property type="entry name" value="HTH_LUXR_1"/>
    <property type="match status" value="1"/>
</dbReference>
<comment type="caution">
    <text evidence="9">The sequence shown here is derived from an EMBL/GenBank/DDBJ whole genome shotgun (WGS) entry which is preliminary data.</text>
</comment>
<dbReference type="PRINTS" id="PR00038">
    <property type="entry name" value="HTHLUXR"/>
</dbReference>
<keyword evidence="3" id="KW-0238">DNA-binding</keyword>
<dbReference type="CDD" id="cd17535">
    <property type="entry name" value="REC_NarL-like"/>
    <property type="match status" value="1"/>
</dbReference>
<dbReference type="InterPro" id="IPR058245">
    <property type="entry name" value="NreC/VraR/RcsB-like_REC"/>
</dbReference>
<dbReference type="SMART" id="SM00448">
    <property type="entry name" value="REC"/>
    <property type="match status" value="1"/>
</dbReference>
<dbReference type="Pfam" id="PF00196">
    <property type="entry name" value="GerE"/>
    <property type="match status" value="1"/>
</dbReference>